<gene>
    <name evidence="1" type="ORF">DVK85_12375</name>
</gene>
<dbReference type="RefSeq" id="WP_114678741.1">
    <property type="nucleotide sequence ID" value="NZ_CP031188.1"/>
</dbReference>
<dbReference type="OrthoDB" id="9771846at2"/>
<reference evidence="1 2" key="1">
    <citation type="submission" date="2018-07" db="EMBL/GenBank/DDBJ databases">
        <title>Complete genome sequence of Flavobacterium arcticum type strain SM1502T.</title>
        <authorList>
            <person name="Li Y."/>
            <person name="Li D.-D."/>
        </authorList>
    </citation>
    <scope>NUCLEOTIDE SEQUENCE [LARGE SCALE GENOMIC DNA]</scope>
    <source>
        <strain evidence="1 2">SM1502</strain>
    </source>
</reference>
<dbReference type="KEGG" id="fat:DVK85_12375"/>
<dbReference type="Pfam" id="PF11316">
    <property type="entry name" value="Rhamno_transf"/>
    <property type="match status" value="1"/>
</dbReference>
<proteinExistence type="predicted"/>
<dbReference type="AlphaFoldDB" id="A0A345HEH3"/>
<dbReference type="InterPro" id="IPR021466">
    <property type="entry name" value="Put_rhamnosyl_transferase"/>
</dbReference>
<evidence type="ECO:0008006" key="3">
    <source>
        <dbReference type="Google" id="ProtNLM"/>
    </source>
</evidence>
<name>A0A345HEH3_9FLAO</name>
<dbReference type="Proteomes" id="UP000253951">
    <property type="component" value="Chromosome"/>
</dbReference>
<organism evidence="1 2">
    <name type="scientific">Flavobacterium arcticum</name>
    <dbReference type="NCBI Taxonomy" id="1784713"/>
    <lineage>
        <taxon>Bacteria</taxon>
        <taxon>Pseudomonadati</taxon>
        <taxon>Bacteroidota</taxon>
        <taxon>Flavobacteriia</taxon>
        <taxon>Flavobacteriales</taxon>
        <taxon>Flavobacteriaceae</taxon>
        <taxon>Flavobacterium</taxon>
    </lineage>
</organism>
<dbReference type="EMBL" id="CP031188">
    <property type="protein sequence ID" value="AXG74983.1"/>
    <property type="molecule type" value="Genomic_DNA"/>
</dbReference>
<accession>A0A345HEH3</accession>
<evidence type="ECO:0000313" key="1">
    <source>
        <dbReference type="EMBL" id="AXG74983.1"/>
    </source>
</evidence>
<keyword evidence="2" id="KW-1185">Reference proteome</keyword>
<protein>
    <recommendedName>
        <fullName evidence="3">Rhamnosyl transferase</fullName>
    </recommendedName>
</protein>
<evidence type="ECO:0000313" key="2">
    <source>
        <dbReference type="Proteomes" id="UP000253951"/>
    </source>
</evidence>
<sequence length="284" mass="33782">MFSHYLITRFNLKNPKWDVTKNNETLLTDEWLEHRLWLFENFCFPSVVAQTNKNFTWLIYFDITTPDTYRQKIETLIAGHGNIKLFYIEGMPAFYPEIKNLITAETKNVPYLITSRIDNDDCIRNSFINEVQNQFKEQDYMAIDVIKGYSLQIKPVVMLGKKEHIFNPFISLIEKNNEPKTVWLNDHNHWKKETRITQVTDKRLWMSIIHEKNKVNEFDGYGNIKWEDVKTEFIVSPAMQANISKNILPHSKWAWTSFKNGLYVNWVLFNKMLKKALGIYKIKS</sequence>